<dbReference type="PROSITE" id="PS00658">
    <property type="entry name" value="FORK_HEAD_2"/>
    <property type="match status" value="1"/>
</dbReference>
<proteinExistence type="predicted"/>
<evidence type="ECO:0000313" key="6">
    <source>
        <dbReference type="Proteomes" id="UP001054945"/>
    </source>
</evidence>
<dbReference type="PROSITE" id="PS50039">
    <property type="entry name" value="FORK_HEAD_3"/>
    <property type="match status" value="1"/>
</dbReference>
<reference evidence="5 6" key="1">
    <citation type="submission" date="2021-06" db="EMBL/GenBank/DDBJ databases">
        <title>Caerostris extrusa draft genome.</title>
        <authorList>
            <person name="Kono N."/>
            <person name="Arakawa K."/>
        </authorList>
    </citation>
    <scope>NUCLEOTIDE SEQUENCE [LARGE SCALE GENOMIC DNA]</scope>
</reference>
<evidence type="ECO:0000256" key="1">
    <source>
        <dbReference type="ARBA" id="ARBA00023125"/>
    </source>
</evidence>
<keyword evidence="1 2" id="KW-0238">DNA-binding</keyword>
<dbReference type="GO" id="GO:0003700">
    <property type="term" value="F:DNA-binding transcription factor activity"/>
    <property type="evidence" value="ECO:0007669"/>
    <property type="project" value="InterPro"/>
</dbReference>
<dbReference type="GO" id="GO:0005634">
    <property type="term" value="C:nucleus"/>
    <property type="evidence" value="ECO:0007669"/>
    <property type="project" value="UniProtKB-SubCell"/>
</dbReference>
<organism evidence="5 6">
    <name type="scientific">Caerostris extrusa</name>
    <name type="common">Bark spider</name>
    <name type="synonym">Caerostris bankana</name>
    <dbReference type="NCBI Taxonomy" id="172846"/>
    <lineage>
        <taxon>Eukaryota</taxon>
        <taxon>Metazoa</taxon>
        <taxon>Ecdysozoa</taxon>
        <taxon>Arthropoda</taxon>
        <taxon>Chelicerata</taxon>
        <taxon>Arachnida</taxon>
        <taxon>Araneae</taxon>
        <taxon>Araneomorphae</taxon>
        <taxon>Entelegynae</taxon>
        <taxon>Araneoidea</taxon>
        <taxon>Araneidae</taxon>
        <taxon>Caerostris</taxon>
    </lineage>
</organism>
<evidence type="ECO:0000256" key="2">
    <source>
        <dbReference type="PROSITE-ProRule" id="PRU00089"/>
    </source>
</evidence>
<protein>
    <submittedName>
        <fullName evidence="5">Fork-head domain-containing protein</fullName>
    </submittedName>
</protein>
<dbReference type="AlphaFoldDB" id="A0AAV4NG44"/>
<dbReference type="GO" id="GO:0043565">
    <property type="term" value="F:sequence-specific DNA binding"/>
    <property type="evidence" value="ECO:0007669"/>
    <property type="project" value="InterPro"/>
</dbReference>
<gene>
    <name evidence="5" type="primary">AVEN_181966_1</name>
    <name evidence="5" type="ORF">CEXT_545561</name>
</gene>
<sequence>MERRRKPTVINLREHLHDASKATATFLRHAGTEAESSSYPPQLPENSPTPESLFMTAELDEELSNDFKWLVDFDLHSVFLHDIEESNPEFDRYKMANGWIHNDKGFLAALDGSYFKKKKCNAFPDFKSSDISWKNAIRHTLTVNSLFQKKSDLGRYHVWCLDRTAIRNVKKTRFQSVHLENPTNAEHQKPGKLKQNRNKNKSPQKKIFLVNAGNTNLTPSCPISTNSTNNAENYQQKYNSRTGIHDYRNINLTEVLPIVKNGSEDYYSQEIAIIEFPVDSANYTEPMEVKKFTG</sequence>
<evidence type="ECO:0000256" key="3">
    <source>
        <dbReference type="SAM" id="MobiDB-lite"/>
    </source>
</evidence>
<dbReference type="Proteomes" id="UP001054945">
    <property type="component" value="Unassembled WGS sequence"/>
</dbReference>
<dbReference type="InterPro" id="IPR036388">
    <property type="entry name" value="WH-like_DNA-bd_sf"/>
</dbReference>
<comment type="caution">
    <text evidence="5">The sequence shown here is derived from an EMBL/GenBank/DDBJ whole genome shotgun (WGS) entry which is preliminary data.</text>
</comment>
<feature type="compositionally biased region" description="Basic residues" evidence="3">
    <location>
        <begin position="190"/>
        <end position="204"/>
    </location>
</feature>
<name>A0AAV4NG44_CAEEX</name>
<dbReference type="InterPro" id="IPR001766">
    <property type="entry name" value="Fork_head_dom"/>
</dbReference>
<feature type="DNA-binding region" description="Fork-head" evidence="2">
    <location>
        <begin position="123"/>
        <end position="169"/>
    </location>
</feature>
<dbReference type="EMBL" id="BPLR01003259">
    <property type="protein sequence ID" value="GIX82676.1"/>
    <property type="molecule type" value="Genomic_DNA"/>
</dbReference>
<keyword evidence="2" id="KW-0539">Nucleus</keyword>
<dbReference type="SUPFAM" id="SSF46785">
    <property type="entry name" value="Winged helix' DNA-binding domain"/>
    <property type="match status" value="1"/>
</dbReference>
<feature type="region of interest" description="Disordered" evidence="3">
    <location>
        <begin position="178"/>
        <end position="204"/>
    </location>
</feature>
<evidence type="ECO:0000259" key="4">
    <source>
        <dbReference type="PROSITE" id="PS50039"/>
    </source>
</evidence>
<dbReference type="Gene3D" id="1.10.10.10">
    <property type="entry name" value="Winged helix-like DNA-binding domain superfamily/Winged helix DNA-binding domain"/>
    <property type="match status" value="1"/>
</dbReference>
<dbReference type="InterPro" id="IPR030456">
    <property type="entry name" value="TF_fork_head_CS_2"/>
</dbReference>
<dbReference type="InterPro" id="IPR036390">
    <property type="entry name" value="WH_DNA-bd_sf"/>
</dbReference>
<feature type="domain" description="Fork-head" evidence="4">
    <location>
        <begin position="123"/>
        <end position="169"/>
    </location>
</feature>
<accession>A0AAV4NG44</accession>
<keyword evidence="6" id="KW-1185">Reference proteome</keyword>
<evidence type="ECO:0000313" key="5">
    <source>
        <dbReference type="EMBL" id="GIX82676.1"/>
    </source>
</evidence>
<comment type="subcellular location">
    <subcellularLocation>
        <location evidence="2">Nucleus</location>
    </subcellularLocation>
</comment>